<accession>A0A562M0A9</accession>
<feature type="region of interest" description="Disordered" evidence="5">
    <location>
        <begin position="1"/>
        <end position="30"/>
    </location>
</feature>
<dbReference type="Proteomes" id="UP000316471">
    <property type="component" value="Unassembled WGS sequence"/>
</dbReference>
<keyword evidence="2" id="KW-0813">Transport</keyword>
<keyword evidence="6" id="KW-1133">Transmembrane helix</keyword>
<reference evidence="7 8" key="1">
    <citation type="journal article" date="2015" name="Stand. Genomic Sci.">
        <title>Genomic Encyclopedia of Bacterial and Archaeal Type Strains, Phase III: the genomes of soil and plant-associated and newly described type strains.</title>
        <authorList>
            <person name="Whitman W.B."/>
            <person name="Woyke T."/>
            <person name="Klenk H.P."/>
            <person name="Zhou Y."/>
            <person name="Lilburn T.G."/>
            <person name="Beck B.J."/>
            <person name="De Vos P."/>
            <person name="Vandamme P."/>
            <person name="Eisen J.A."/>
            <person name="Garrity G."/>
            <person name="Hugenholtz P."/>
            <person name="Kyrpides N.C."/>
        </authorList>
    </citation>
    <scope>NUCLEOTIDE SEQUENCE [LARGE SCALE GENOMIC DNA]</scope>
    <source>
        <strain evidence="7 8">CGMCC 1.10136</strain>
    </source>
</reference>
<keyword evidence="3" id="KW-0732">Signal</keyword>
<comment type="caution">
    <text evidence="7">The sequence shown here is derived from an EMBL/GenBank/DDBJ whole genome shotgun (WGS) entry which is preliminary data.</text>
</comment>
<dbReference type="RefSeq" id="WP_338419398.1">
    <property type="nucleotide sequence ID" value="NZ_VLKP01000002.1"/>
</dbReference>
<evidence type="ECO:0000256" key="2">
    <source>
        <dbReference type="ARBA" id="ARBA00022448"/>
    </source>
</evidence>
<evidence type="ECO:0000256" key="6">
    <source>
        <dbReference type="SAM" id="Phobius"/>
    </source>
</evidence>
<dbReference type="SUPFAM" id="SSF89392">
    <property type="entry name" value="Prokaryotic lipoproteins and lipoprotein localization factors"/>
    <property type="match status" value="1"/>
</dbReference>
<evidence type="ECO:0000256" key="4">
    <source>
        <dbReference type="ARBA" id="ARBA00022927"/>
    </source>
</evidence>
<sequence length="275" mass="29498">MSPPRKAVVPRSEQRADTPGNGHPPNAISRTRGPMRVVVVMLVAAVAPLALATAAATLAPASMATATSGVRTTAAAVAAAGAANAAGPAASAGAVAQVQRRIAQVPVLRGEFTQEKRLQGFRNPLRSQGRFLIARDRGVVWSTLKPFPSEVVLTRDRILTRQADGRSRVEVDARQQPALREVNAMMFALMSGDLQVLAARFDVQPTLLPDNGWRLVLSPRPGAMAQAFQRVTLQGDRYVRSVDIDERSGDRTQLRFTGLAEAPARLTADEARHFD</sequence>
<dbReference type="CDD" id="cd16325">
    <property type="entry name" value="LolA"/>
    <property type="match status" value="1"/>
</dbReference>
<evidence type="ECO:0000256" key="5">
    <source>
        <dbReference type="SAM" id="MobiDB-lite"/>
    </source>
</evidence>
<dbReference type="GO" id="GO:0015031">
    <property type="term" value="P:protein transport"/>
    <property type="evidence" value="ECO:0007669"/>
    <property type="project" value="UniProtKB-KW"/>
</dbReference>
<keyword evidence="4" id="KW-0653">Protein transport</keyword>
<keyword evidence="6" id="KW-0472">Membrane</keyword>
<keyword evidence="7" id="KW-0449">Lipoprotein</keyword>
<proteinExistence type="predicted"/>
<dbReference type="Gene3D" id="2.50.20.10">
    <property type="entry name" value="Lipoprotein localisation LolA/LolB/LppX"/>
    <property type="match status" value="1"/>
</dbReference>
<keyword evidence="8" id="KW-1185">Reference proteome</keyword>
<keyword evidence="6" id="KW-0812">Transmembrane</keyword>
<evidence type="ECO:0000313" key="7">
    <source>
        <dbReference type="EMBL" id="TWI13310.1"/>
    </source>
</evidence>
<name>A0A562M0A9_9GAMM</name>
<dbReference type="InterPro" id="IPR004564">
    <property type="entry name" value="OM_lipoprot_carrier_LolA-like"/>
</dbReference>
<evidence type="ECO:0000313" key="8">
    <source>
        <dbReference type="Proteomes" id="UP000316471"/>
    </source>
</evidence>
<gene>
    <name evidence="7" type="ORF">IP93_00472</name>
</gene>
<dbReference type="InterPro" id="IPR029046">
    <property type="entry name" value="LolA/LolB/LppX"/>
</dbReference>
<dbReference type="AlphaFoldDB" id="A0A562M0A9"/>
<protein>
    <submittedName>
        <fullName evidence="7">Outer membrane lipoprotein-sorting protein</fullName>
    </submittedName>
</protein>
<dbReference type="EMBL" id="VLKP01000002">
    <property type="protein sequence ID" value="TWI13310.1"/>
    <property type="molecule type" value="Genomic_DNA"/>
</dbReference>
<comment type="subunit">
    <text evidence="1">Monomer.</text>
</comment>
<evidence type="ECO:0000256" key="1">
    <source>
        <dbReference type="ARBA" id="ARBA00011245"/>
    </source>
</evidence>
<feature type="transmembrane region" description="Helical" evidence="6">
    <location>
        <begin position="37"/>
        <end position="59"/>
    </location>
</feature>
<dbReference type="Pfam" id="PF03548">
    <property type="entry name" value="LolA"/>
    <property type="match status" value="1"/>
</dbReference>
<organism evidence="7 8">
    <name type="scientific">Aerolutibacter ruishenii</name>
    <dbReference type="NCBI Taxonomy" id="686800"/>
    <lineage>
        <taxon>Bacteria</taxon>
        <taxon>Pseudomonadati</taxon>
        <taxon>Pseudomonadota</taxon>
        <taxon>Gammaproteobacteria</taxon>
        <taxon>Lysobacterales</taxon>
        <taxon>Lysobacteraceae</taxon>
        <taxon>Aerolutibacter</taxon>
    </lineage>
</organism>
<evidence type="ECO:0000256" key="3">
    <source>
        <dbReference type="ARBA" id="ARBA00022729"/>
    </source>
</evidence>